<protein>
    <recommendedName>
        <fullName evidence="4">PHD-type domain-containing protein</fullName>
    </recommendedName>
</protein>
<dbReference type="AlphaFoldDB" id="A0AA35ZDV0"/>
<keyword evidence="2" id="KW-0863">Zinc-finger</keyword>
<feature type="domain" description="PHD-type" evidence="4">
    <location>
        <begin position="91"/>
        <end position="124"/>
    </location>
</feature>
<dbReference type="InterPro" id="IPR013083">
    <property type="entry name" value="Znf_RING/FYVE/PHD"/>
</dbReference>
<keyword evidence="6" id="KW-1185">Reference proteome</keyword>
<reference evidence="5" key="1">
    <citation type="submission" date="2023-04" db="EMBL/GenBank/DDBJ databases">
        <authorList>
            <person name="Vijverberg K."/>
            <person name="Xiong W."/>
            <person name="Schranz E."/>
        </authorList>
    </citation>
    <scope>NUCLEOTIDE SEQUENCE</scope>
</reference>
<dbReference type="GO" id="GO:0006357">
    <property type="term" value="P:regulation of transcription by RNA polymerase II"/>
    <property type="evidence" value="ECO:0007669"/>
    <property type="project" value="TreeGrafter"/>
</dbReference>
<organism evidence="5 6">
    <name type="scientific">Lactuca saligna</name>
    <name type="common">Willowleaf lettuce</name>
    <dbReference type="NCBI Taxonomy" id="75948"/>
    <lineage>
        <taxon>Eukaryota</taxon>
        <taxon>Viridiplantae</taxon>
        <taxon>Streptophyta</taxon>
        <taxon>Embryophyta</taxon>
        <taxon>Tracheophyta</taxon>
        <taxon>Spermatophyta</taxon>
        <taxon>Magnoliopsida</taxon>
        <taxon>eudicotyledons</taxon>
        <taxon>Gunneridae</taxon>
        <taxon>Pentapetalae</taxon>
        <taxon>asterids</taxon>
        <taxon>campanulids</taxon>
        <taxon>Asterales</taxon>
        <taxon>Asteraceae</taxon>
        <taxon>Cichorioideae</taxon>
        <taxon>Cichorieae</taxon>
        <taxon>Lactucinae</taxon>
        <taxon>Lactuca</taxon>
    </lineage>
</organism>
<dbReference type="PANTHER" id="PTHR13793:SF148">
    <property type="entry name" value="RING_FYVE_PHD ZINC FINGER SUPERFAMILY PROTEIN"/>
    <property type="match status" value="1"/>
</dbReference>
<dbReference type="Gene3D" id="3.30.40.10">
    <property type="entry name" value="Zinc/RING finger domain, C3HC4 (zinc finger)"/>
    <property type="match status" value="1"/>
</dbReference>
<accession>A0AA35ZDV0</accession>
<name>A0AA35ZDV0_LACSI</name>
<dbReference type="InterPro" id="IPR019787">
    <property type="entry name" value="Znf_PHD-finger"/>
</dbReference>
<sequence length="202" mass="22594">MRRIEDEHNDVFHSDASTYCLLAKKCICVVHPSLLPPKPSSPFDLNLKYNSILEENNAFVTVNVSNNGEEIDEIRVKNGEKEDVDEDGILCALCQSTDGDPSNPIVFCDSCDLMVHTTCYGNPLIYGVLEGKQMVVPLIALRKTVVRVFDVICGLKEDLCIEYKERRNKGAIVARFYKSHSDLWMKNACSESYSGIPGISLK</sequence>
<proteinExistence type="predicted"/>
<evidence type="ECO:0000256" key="1">
    <source>
        <dbReference type="ARBA" id="ARBA00022723"/>
    </source>
</evidence>
<dbReference type="Pfam" id="PF00628">
    <property type="entry name" value="PHD"/>
    <property type="match status" value="1"/>
</dbReference>
<evidence type="ECO:0000256" key="2">
    <source>
        <dbReference type="ARBA" id="ARBA00022771"/>
    </source>
</evidence>
<dbReference type="SUPFAM" id="SSF57903">
    <property type="entry name" value="FYVE/PHD zinc finger"/>
    <property type="match status" value="1"/>
</dbReference>
<gene>
    <name evidence="5" type="ORF">LSALG_LOCUS29681</name>
</gene>
<keyword evidence="3" id="KW-0862">Zinc</keyword>
<dbReference type="Proteomes" id="UP001177003">
    <property type="component" value="Chromosome 6"/>
</dbReference>
<dbReference type="GO" id="GO:0008270">
    <property type="term" value="F:zinc ion binding"/>
    <property type="evidence" value="ECO:0007669"/>
    <property type="project" value="UniProtKB-KW"/>
</dbReference>
<evidence type="ECO:0000259" key="4">
    <source>
        <dbReference type="Pfam" id="PF00628"/>
    </source>
</evidence>
<dbReference type="InterPro" id="IPR050701">
    <property type="entry name" value="Histone_Mod_Regulator"/>
</dbReference>
<keyword evidence="1" id="KW-0479">Metal-binding</keyword>
<dbReference type="EMBL" id="OX465082">
    <property type="protein sequence ID" value="CAI9290491.1"/>
    <property type="molecule type" value="Genomic_DNA"/>
</dbReference>
<dbReference type="InterPro" id="IPR011011">
    <property type="entry name" value="Znf_FYVE_PHD"/>
</dbReference>
<evidence type="ECO:0000256" key="3">
    <source>
        <dbReference type="ARBA" id="ARBA00022833"/>
    </source>
</evidence>
<dbReference type="PANTHER" id="PTHR13793">
    <property type="entry name" value="PHD FINGER PROTEINS"/>
    <property type="match status" value="1"/>
</dbReference>
<evidence type="ECO:0000313" key="5">
    <source>
        <dbReference type="EMBL" id="CAI9290491.1"/>
    </source>
</evidence>
<evidence type="ECO:0000313" key="6">
    <source>
        <dbReference type="Proteomes" id="UP001177003"/>
    </source>
</evidence>